<dbReference type="PROSITE" id="PS51257">
    <property type="entry name" value="PROKAR_LIPOPROTEIN"/>
    <property type="match status" value="1"/>
</dbReference>
<dbReference type="AlphaFoldDB" id="A0A974WHV6"/>
<name>A0A974WHV6_9BACT</name>
<evidence type="ECO:0000313" key="3">
    <source>
        <dbReference type="Proteomes" id="UP000662783"/>
    </source>
</evidence>
<evidence type="ECO:0000256" key="1">
    <source>
        <dbReference type="SAM" id="MobiDB-lite"/>
    </source>
</evidence>
<accession>A0A974WHV6</accession>
<dbReference type="EMBL" id="CP070608">
    <property type="protein sequence ID" value="QSE98033.1"/>
    <property type="molecule type" value="Genomic_DNA"/>
</dbReference>
<proteinExistence type="predicted"/>
<organism evidence="2 3">
    <name type="scientific">Fulvivirga lutea</name>
    <dbReference type="NCBI Taxonomy" id="2810512"/>
    <lineage>
        <taxon>Bacteria</taxon>
        <taxon>Pseudomonadati</taxon>
        <taxon>Bacteroidota</taxon>
        <taxon>Cytophagia</taxon>
        <taxon>Cytophagales</taxon>
        <taxon>Fulvivirgaceae</taxon>
        <taxon>Fulvivirga</taxon>
    </lineage>
</organism>
<dbReference type="KEGG" id="fuv:JR347_02830"/>
<gene>
    <name evidence="2" type="ORF">JR347_02830</name>
</gene>
<feature type="compositionally biased region" description="Basic residues" evidence="1">
    <location>
        <begin position="33"/>
        <end position="43"/>
    </location>
</feature>
<evidence type="ECO:0000313" key="2">
    <source>
        <dbReference type="EMBL" id="QSE98033.1"/>
    </source>
</evidence>
<dbReference type="Proteomes" id="UP000662783">
    <property type="component" value="Chromosome"/>
</dbReference>
<dbReference type="RefSeq" id="WP_205722541.1">
    <property type="nucleotide sequence ID" value="NZ_CP070608.1"/>
</dbReference>
<keyword evidence="3" id="KW-1185">Reference proteome</keyword>
<evidence type="ECO:0008006" key="4">
    <source>
        <dbReference type="Google" id="ProtNLM"/>
    </source>
</evidence>
<feature type="region of interest" description="Disordered" evidence="1">
    <location>
        <begin position="23"/>
        <end position="45"/>
    </location>
</feature>
<protein>
    <recommendedName>
        <fullName evidence="4">Lipoprotein</fullName>
    </recommendedName>
</protein>
<reference evidence="2" key="1">
    <citation type="submission" date="2021-02" db="EMBL/GenBank/DDBJ databases">
        <title>Fulvivirga sp. S481 isolated from sea water.</title>
        <authorList>
            <person name="Bae S.S."/>
            <person name="Baek K."/>
        </authorList>
    </citation>
    <scope>NUCLEOTIDE SEQUENCE</scope>
    <source>
        <strain evidence="2">S481</strain>
    </source>
</reference>
<sequence length="299" mass="35585">MKFNLIFILLLLTFSCGQKEKKTETATNTTESKKKKVVSKKPQKTTEGRAEYNEIFHLWTEGRFNEFESLAFQFIDKYESSIYLDSAKQLKKKVKNMRDSLDSTRDSLRQSKSFEYFYSLKLPSSDTINYESYNLWTYRFPNIFTEVDRDLFNSKFDESWYISQQPLSAKYLTLAVGHFNDCENYIYLYSVDSSFKVADKKEVYRNGCFHFEEENIQYKNYLVNEFNYKTTAYFHPDSTFSFQVENIYELTDTLSGDKIKRVGREEVTQYSIDDYGRFIEIGKEINTESFIQKKSIENR</sequence>